<organism evidence="1 2">
    <name type="scientific">Pseudomonas graminis</name>
    <dbReference type="NCBI Taxonomy" id="158627"/>
    <lineage>
        <taxon>Bacteria</taxon>
        <taxon>Pseudomonadati</taxon>
        <taxon>Pseudomonadota</taxon>
        <taxon>Gammaproteobacteria</taxon>
        <taxon>Pseudomonadales</taxon>
        <taxon>Pseudomonadaceae</taxon>
        <taxon>Pseudomonas</taxon>
    </lineage>
</organism>
<evidence type="ECO:0000313" key="1">
    <source>
        <dbReference type="EMBL" id="SET13515.1"/>
    </source>
</evidence>
<dbReference type="EMBL" id="FOHW01000007">
    <property type="protein sequence ID" value="SET13515.1"/>
    <property type="molecule type" value="Genomic_DNA"/>
</dbReference>
<name>A0A1I0C3C2_9PSED</name>
<dbReference type="Proteomes" id="UP000182332">
    <property type="component" value="Unassembled WGS sequence"/>
</dbReference>
<reference evidence="1 2" key="1">
    <citation type="submission" date="2016-10" db="EMBL/GenBank/DDBJ databases">
        <authorList>
            <person name="de Groot N.N."/>
        </authorList>
    </citation>
    <scope>NUCLEOTIDE SEQUENCE [LARGE SCALE GENOMIC DNA]</scope>
    <source>
        <strain evidence="1 2">DSM 11363</strain>
    </source>
</reference>
<gene>
    <name evidence="1" type="ORF">SAMN05216197_10734</name>
</gene>
<evidence type="ECO:0000313" key="2">
    <source>
        <dbReference type="Proteomes" id="UP000182332"/>
    </source>
</evidence>
<dbReference type="AlphaFoldDB" id="A0A1I0C3C2"/>
<protein>
    <recommendedName>
        <fullName evidence="3">SSU ribosomal protein S2p (SAe)</fullName>
    </recommendedName>
</protein>
<dbReference type="RefSeq" id="WP_074886729.1">
    <property type="nucleotide sequence ID" value="NZ_FOHW01000007.1"/>
</dbReference>
<dbReference type="OrthoDB" id="6823140at2"/>
<evidence type="ECO:0008006" key="3">
    <source>
        <dbReference type="Google" id="ProtNLM"/>
    </source>
</evidence>
<accession>A0A1I0C3C2</accession>
<sequence length="319" mass="33835">MSRPYSFINDQMQTYFSIKAKLPLGRRAADKFDVLNAHIRNSTVAAGEIVIVPDDSTSACTSEEAELMRLATMTHQGLIDNDAGGDDFIVANHELITRLLGNTSIGIGMAADAWEKHLEQIKTTLDSIDALHKQHMASGTLIERNLFYTKRRQLFDKLEKLLKGFLSLGAGLRNTGSIRRMLGISTKSYLHTGEIRHYAEKTSGVAKAAKLIKRGAYVGIVLDTASTAVDIKTACSTGREDECTKAKYVEGSKLVGNLGGAAAGAGVATVICVTGLGLTTGPGALACGVITAGILGWLGGEIGGKGGEMTGELLYEVSQ</sequence>
<proteinExistence type="predicted"/>